<dbReference type="PROSITE" id="PS51257">
    <property type="entry name" value="PROKAR_LIPOPROTEIN"/>
    <property type="match status" value="1"/>
</dbReference>
<feature type="chain" id="PRO_5035189299" description="Cadherin domain-containing protein" evidence="1">
    <location>
        <begin position="24"/>
        <end position="318"/>
    </location>
</feature>
<dbReference type="SUPFAM" id="SSF49299">
    <property type="entry name" value="PKD domain"/>
    <property type="match status" value="1"/>
</dbReference>
<evidence type="ECO:0000313" key="3">
    <source>
        <dbReference type="EMBL" id="MBD0831846.1"/>
    </source>
</evidence>
<name>A0A8J6QAF3_9FLAO</name>
<evidence type="ECO:0000256" key="1">
    <source>
        <dbReference type="SAM" id="SignalP"/>
    </source>
</evidence>
<gene>
    <name evidence="3" type="ORF">ICJ83_06855</name>
</gene>
<dbReference type="PROSITE" id="PS50268">
    <property type="entry name" value="CADHERIN_2"/>
    <property type="match status" value="1"/>
</dbReference>
<feature type="domain" description="Cadherin" evidence="2">
    <location>
        <begin position="24"/>
        <end position="134"/>
    </location>
</feature>
<dbReference type="Gene3D" id="2.60.40.10">
    <property type="entry name" value="Immunoglobulins"/>
    <property type="match status" value="1"/>
</dbReference>
<dbReference type="GO" id="GO:0005509">
    <property type="term" value="F:calcium ion binding"/>
    <property type="evidence" value="ECO:0007669"/>
    <property type="project" value="InterPro"/>
</dbReference>
<comment type="caution">
    <text evidence="3">The sequence shown here is derived from an EMBL/GenBank/DDBJ whole genome shotgun (WGS) entry which is preliminary data.</text>
</comment>
<dbReference type="GO" id="GO:0007156">
    <property type="term" value="P:homophilic cell adhesion via plasma membrane adhesion molecules"/>
    <property type="evidence" value="ECO:0007669"/>
    <property type="project" value="InterPro"/>
</dbReference>
<keyword evidence="4" id="KW-1185">Reference proteome</keyword>
<protein>
    <recommendedName>
        <fullName evidence="2">Cadherin domain-containing protein</fullName>
    </recommendedName>
</protein>
<keyword evidence="1" id="KW-0732">Signal</keyword>
<dbReference type="RefSeq" id="WP_188229633.1">
    <property type="nucleotide sequence ID" value="NZ_JACVXB010000002.1"/>
</dbReference>
<proteinExistence type="predicted"/>
<reference evidence="3 4" key="1">
    <citation type="submission" date="2020-09" db="EMBL/GenBank/DDBJ databases">
        <title>TT11 complete genome.</title>
        <authorList>
            <person name="Wu Z."/>
        </authorList>
    </citation>
    <scope>NUCLEOTIDE SEQUENCE [LARGE SCALE GENOMIC DNA]</scope>
    <source>
        <strain evidence="3 4">TT11</strain>
    </source>
</reference>
<evidence type="ECO:0000313" key="4">
    <source>
        <dbReference type="Proteomes" id="UP000600588"/>
    </source>
</evidence>
<accession>A0A8J6QAF3</accession>
<feature type="signal peptide" evidence="1">
    <location>
        <begin position="1"/>
        <end position="23"/>
    </location>
</feature>
<dbReference type="InterPro" id="IPR035986">
    <property type="entry name" value="PKD_dom_sf"/>
</dbReference>
<dbReference type="CDD" id="cd00146">
    <property type="entry name" value="PKD"/>
    <property type="match status" value="1"/>
</dbReference>
<sequence length="318" mass="34545">MKTLKYIVIPFCTVLLLIMSCQDEDLEIGDIVTPTNIQMNFEIVGVDADNPNGDGTGFVKFSATADNAITYIYNFGDNTDNVVSTGEVMHRFTEVGVNAYTVTVIASGTGGTQSTKSMVIEVFSSFEDEEAKNFLSGGPGSSKTWYWAADKPVNIGLGPDEISSSGDHRFPAWFQSSAWHPDKLCMYDAEMVFTQTANGNLTFEQTVGDAYIPGTYSGNLGVTGDTCHGADVVPSLLGVKNVQLVPSTSIATIDQNDPDNEPYRGTTINFSDGGFMSWYVGSSSFEIIEITDTTLEVRVTEPGYAWYCLFQTEKPVEP</sequence>
<dbReference type="GO" id="GO:0016020">
    <property type="term" value="C:membrane"/>
    <property type="evidence" value="ECO:0007669"/>
    <property type="project" value="InterPro"/>
</dbReference>
<dbReference type="EMBL" id="JACVXB010000002">
    <property type="protein sequence ID" value="MBD0831846.1"/>
    <property type="molecule type" value="Genomic_DNA"/>
</dbReference>
<dbReference type="Proteomes" id="UP000600588">
    <property type="component" value="Unassembled WGS sequence"/>
</dbReference>
<evidence type="ECO:0000259" key="2">
    <source>
        <dbReference type="PROSITE" id="PS50268"/>
    </source>
</evidence>
<dbReference type="AlphaFoldDB" id="A0A8J6QAF3"/>
<dbReference type="InterPro" id="IPR002126">
    <property type="entry name" value="Cadherin-like_dom"/>
</dbReference>
<dbReference type="InterPro" id="IPR013783">
    <property type="entry name" value="Ig-like_fold"/>
</dbReference>
<organism evidence="3 4">
    <name type="scientific">Aestuariibaculum sediminum</name>
    <dbReference type="NCBI Taxonomy" id="2770637"/>
    <lineage>
        <taxon>Bacteria</taxon>
        <taxon>Pseudomonadati</taxon>
        <taxon>Bacteroidota</taxon>
        <taxon>Flavobacteriia</taxon>
        <taxon>Flavobacteriales</taxon>
        <taxon>Flavobacteriaceae</taxon>
    </lineage>
</organism>